<feature type="compositionally biased region" description="Low complexity" evidence="7">
    <location>
        <begin position="1061"/>
        <end position="1070"/>
    </location>
</feature>
<dbReference type="SUPFAM" id="SSF55874">
    <property type="entry name" value="ATPase domain of HSP90 chaperone/DNA topoisomerase II/histidine kinase"/>
    <property type="match status" value="1"/>
</dbReference>
<dbReference type="Gene3D" id="1.10.287.130">
    <property type="match status" value="1"/>
</dbReference>
<dbReference type="OrthoDB" id="9762493at2"/>
<dbReference type="Proteomes" id="UP000319342">
    <property type="component" value="Chromosome"/>
</dbReference>
<dbReference type="FunFam" id="3.30.565.10:FF:000010">
    <property type="entry name" value="Sensor histidine kinase RcsC"/>
    <property type="match status" value="1"/>
</dbReference>
<dbReference type="PRINTS" id="PR00344">
    <property type="entry name" value="BCTRLSENSOR"/>
</dbReference>
<feature type="compositionally biased region" description="Basic and acidic residues" evidence="7">
    <location>
        <begin position="1130"/>
        <end position="1142"/>
    </location>
</feature>
<dbReference type="Gene3D" id="3.30.450.20">
    <property type="entry name" value="PAS domain"/>
    <property type="match status" value="3"/>
</dbReference>
<dbReference type="InterPro" id="IPR001610">
    <property type="entry name" value="PAC"/>
</dbReference>
<dbReference type="NCBIfam" id="TIGR00229">
    <property type="entry name" value="sensory_box"/>
    <property type="match status" value="2"/>
</dbReference>
<dbReference type="InterPro" id="IPR003594">
    <property type="entry name" value="HATPase_dom"/>
</dbReference>
<feature type="domain" description="PAS" evidence="11">
    <location>
        <begin position="498"/>
        <end position="570"/>
    </location>
</feature>
<feature type="domain" description="Response regulatory" evidence="10">
    <location>
        <begin position="920"/>
        <end position="1039"/>
    </location>
</feature>
<dbReference type="PROSITE" id="PS50113">
    <property type="entry name" value="PAC"/>
    <property type="match status" value="1"/>
</dbReference>
<dbReference type="SMART" id="SM00388">
    <property type="entry name" value="HisKA"/>
    <property type="match status" value="1"/>
</dbReference>
<dbReference type="Pfam" id="PF08447">
    <property type="entry name" value="PAS_3"/>
    <property type="match status" value="2"/>
</dbReference>
<dbReference type="Pfam" id="PF13426">
    <property type="entry name" value="PAS_9"/>
    <property type="match status" value="1"/>
</dbReference>
<dbReference type="InterPro" id="IPR036097">
    <property type="entry name" value="HisK_dim/P_sf"/>
</dbReference>
<keyword evidence="8" id="KW-0472">Membrane</keyword>
<evidence type="ECO:0000256" key="8">
    <source>
        <dbReference type="SAM" id="Phobius"/>
    </source>
</evidence>
<reference evidence="13 14" key="1">
    <citation type="submission" date="2019-02" db="EMBL/GenBank/DDBJ databases">
        <title>Deep-cultivation of Planctomycetes and their phenomic and genomic characterization uncovers novel biology.</title>
        <authorList>
            <person name="Wiegand S."/>
            <person name="Jogler M."/>
            <person name="Boedeker C."/>
            <person name="Pinto D."/>
            <person name="Vollmers J."/>
            <person name="Rivas-Marin E."/>
            <person name="Kohn T."/>
            <person name="Peeters S.H."/>
            <person name="Heuer A."/>
            <person name="Rast P."/>
            <person name="Oberbeckmann S."/>
            <person name="Bunk B."/>
            <person name="Jeske O."/>
            <person name="Meyerdierks A."/>
            <person name="Storesund J.E."/>
            <person name="Kallscheuer N."/>
            <person name="Luecker S."/>
            <person name="Lage O.M."/>
            <person name="Pohl T."/>
            <person name="Merkel B.J."/>
            <person name="Hornburger P."/>
            <person name="Mueller R.-W."/>
            <person name="Bruemmer F."/>
            <person name="Labrenz M."/>
            <person name="Spormann A.M."/>
            <person name="Op den Camp H."/>
            <person name="Overmann J."/>
            <person name="Amann R."/>
            <person name="Jetten M.S.M."/>
            <person name="Mascher T."/>
            <person name="Medema M.H."/>
            <person name="Devos D.P."/>
            <person name="Kaster A.-K."/>
            <person name="Ovreas L."/>
            <person name="Rohde M."/>
            <person name="Galperin M.Y."/>
            <person name="Jogler C."/>
        </authorList>
    </citation>
    <scope>NUCLEOTIDE SEQUENCE [LARGE SCALE GENOMIC DNA]</scope>
    <source>
        <strain evidence="13 14">Pla163</strain>
    </source>
</reference>
<dbReference type="InterPro" id="IPR013655">
    <property type="entry name" value="PAS_fold_3"/>
</dbReference>
<dbReference type="Pfam" id="PF02518">
    <property type="entry name" value="HATPase_c"/>
    <property type="match status" value="1"/>
</dbReference>
<dbReference type="SUPFAM" id="SSF52172">
    <property type="entry name" value="CheY-like"/>
    <property type="match status" value="1"/>
</dbReference>
<evidence type="ECO:0000259" key="11">
    <source>
        <dbReference type="PROSITE" id="PS50112"/>
    </source>
</evidence>
<dbReference type="CDD" id="cd00130">
    <property type="entry name" value="PAS"/>
    <property type="match status" value="3"/>
</dbReference>
<dbReference type="InterPro" id="IPR005467">
    <property type="entry name" value="His_kinase_dom"/>
</dbReference>
<dbReference type="SUPFAM" id="SSF47384">
    <property type="entry name" value="Homodimeric domain of signal transducing histidine kinase"/>
    <property type="match status" value="1"/>
</dbReference>
<dbReference type="Gene3D" id="3.30.565.10">
    <property type="entry name" value="Histidine kinase-like ATPase, C-terminal domain"/>
    <property type="match status" value="1"/>
</dbReference>
<evidence type="ECO:0000313" key="13">
    <source>
        <dbReference type="EMBL" id="QDU84053.1"/>
    </source>
</evidence>
<comment type="catalytic activity">
    <reaction evidence="1">
        <text>ATP + protein L-histidine = ADP + protein N-phospho-L-histidine.</text>
        <dbReference type="EC" id="2.7.13.3"/>
    </reaction>
</comment>
<evidence type="ECO:0000256" key="2">
    <source>
        <dbReference type="ARBA" id="ARBA00012438"/>
    </source>
</evidence>
<keyword evidence="14" id="KW-1185">Reference proteome</keyword>
<feature type="compositionally biased region" description="Low complexity" evidence="7">
    <location>
        <begin position="1117"/>
        <end position="1128"/>
    </location>
</feature>
<dbReference type="SMART" id="SM00448">
    <property type="entry name" value="REC"/>
    <property type="match status" value="1"/>
</dbReference>
<dbReference type="InterPro" id="IPR003661">
    <property type="entry name" value="HisK_dim/P_dom"/>
</dbReference>
<evidence type="ECO:0000259" key="9">
    <source>
        <dbReference type="PROSITE" id="PS50109"/>
    </source>
</evidence>
<accession>A0A518CXU7</accession>
<protein>
    <recommendedName>
        <fullName evidence="2">histidine kinase</fullName>
        <ecNumber evidence="2">2.7.13.3</ecNumber>
    </recommendedName>
</protein>
<feature type="domain" description="Histidine kinase" evidence="9">
    <location>
        <begin position="638"/>
        <end position="877"/>
    </location>
</feature>
<dbReference type="CDD" id="cd17546">
    <property type="entry name" value="REC_hyHK_CKI1_RcsC-like"/>
    <property type="match status" value="1"/>
</dbReference>
<dbReference type="InterPro" id="IPR001789">
    <property type="entry name" value="Sig_transdc_resp-reg_receiver"/>
</dbReference>
<evidence type="ECO:0000256" key="5">
    <source>
        <dbReference type="ARBA" id="ARBA00022777"/>
    </source>
</evidence>
<dbReference type="RefSeq" id="WP_145184865.1">
    <property type="nucleotide sequence ID" value="NZ_CP036290.1"/>
</dbReference>
<feature type="domain" description="PAS" evidence="11">
    <location>
        <begin position="263"/>
        <end position="292"/>
    </location>
</feature>
<dbReference type="SMART" id="SM00086">
    <property type="entry name" value="PAC"/>
    <property type="match status" value="3"/>
</dbReference>
<dbReference type="InterPro" id="IPR011006">
    <property type="entry name" value="CheY-like_superfamily"/>
</dbReference>
<keyword evidence="3 6" id="KW-0597">Phosphoprotein</keyword>
<dbReference type="CDD" id="cd16922">
    <property type="entry name" value="HATPase_EvgS-ArcB-TorS-like"/>
    <property type="match status" value="1"/>
</dbReference>
<dbReference type="SUPFAM" id="SSF55785">
    <property type="entry name" value="PYP-like sensor domain (PAS domain)"/>
    <property type="match status" value="3"/>
</dbReference>
<evidence type="ECO:0000259" key="10">
    <source>
        <dbReference type="PROSITE" id="PS50110"/>
    </source>
</evidence>
<name>A0A518CXU7_9BACT</name>
<dbReference type="SMART" id="SM00091">
    <property type="entry name" value="PAS"/>
    <property type="match status" value="3"/>
</dbReference>
<evidence type="ECO:0000256" key="3">
    <source>
        <dbReference type="ARBA" id="ARBA00022553"/>
    </source>
</evidence>
<dbReference type="PROSITE" id="PS50112">
    <property type="entry name" value="PAS"/>
    <property type="match status" value="2"/>
</dbReference>
<feature type="region of interest" description="Disordered" evidence="7">
    <location>
        <begin position="1042"/>
        <end position="1148"/>
    </location>
</feature>
<keyword evidence="8" id="KW-0812">Transmembrane</keyword>
<dbReference type="PANTHER" id="PTHR43047">
    <property type="entry name" value="TWO-COMPONENT HISTIDINE PROTEIN KINASE"/>
    <property type="match status" value="1"/>
</dbReference>
<dbReference type="AlphaFoldDB" id="A0A518CXU7"/>
<evidence type="ECO:0000256" key="4">
    <source>
        <dbReference type="ARBA" id="ARBA00022679"/>
    </source>
</evidence>
<dbReference type="InterPro" id="IPR036890">
    <property type="entry name" value="HATPase_C_sf"/>
</dbReference>
<keyword evidence="8" id="KW-1133">Transmembrane helix</keyword>
<proteinExistence type="predicted"/>
<dbReference type="PROSITE" id="PS50110">
    <property type="entry name" value="RESPONSE_REGULATORY"/>
    <property type="match status" value="1"/>
</dbReference>
<evidence type="ECO:0000256" key="6">
    <source>
        <dbReference type="PROSITE-ProRule" id="PRU00169"/>
    </source>
</evidence>
<dbReference type="EMBL" id="CP036290">
    <property type="protein sequence ID" value="QDU84053.1"/>
    <property type="molecule type" value="Genomic_DNA"/>
</dbReference>
<dbReference type="InterPro" id="IPR000014">
    <property type="entry name" value="PAS"/>
</dbReference>
<dbReference type="Pfam" id="PF00072">
    <property type="entry name" value="Response_reg"/>
    <property type="match status" value="1"/>
</dbReference>
<dbReference type="EC" id="2.7.13.3" evidence="2"/>
<sequence>MSSLRHTKDLDDELHAPDGHAAVERFRRIYLTATLVTGVLVIAALWTVAHVLDSAQDDGHLSHLAGRQRMLSQRVASQAAIFTTATDENLANVARARATDALDTLHAAHAELSAHVEQRRGDGDGSERTWARLTEVEAQLASLAAAADAVFEAGANGSDRDGMPALVRAVEAEAEDLLASSELVALDLESAARQHLSSLDELVRALCLLATLVLTGKLFLVLRPITKSLRRAFERSAQRQRELARLSRELGAIHAAIDEHMIVSVADERGTIVEANSAFCQLSGYSREELVGHPHSIVNSGQHDPAFWDDMWRTVKSGRAWRAEICNRKKDGSLYWVDSTIVAQVDGDGRAHRYVSIRFDITEKHRHLEQLAHLQGSFERAIRATKDGLWDHDLVTGTVWYGDQFKRLLRIPPEEFAAFGSKLSNFLDRIHPEDFERTRQVIAEHTASGEPFDMVYRVRTNAGEYRWFGERGNATLDENGVVTRLSGSISDIHENYIMRSRLDLATRAARIGLWDWDVSTGATYFSDTWFTMLGYEPGELPSELATWQKLVHPDDLEAAFEDVGRHMSGETDIYVNEHRLRCKDGSWTWIRDIGEIVERDAEGNPERIIGVHMDTQALHDAVETANDGNRAKSEFLANMSHEIRSPMTAIVGFAEILEELIESAFDRTDERVDDRRDDRDTVERSHNAIRTILANCEHLLTIVDDVLDMSKIEAGQVHIELLPTEPVQVVEHAVDLLRLRAEGKGIGLHVELDGPLPATIETDPTRLRQILLNLLGNAIKFTELGRVTMRVTCDPSTETIAFRVEDTGIGMTPKQRDLIARFEPFRQADASTTRSFGGTGLGLRISNALAQMLGGGLTIESCMGVGSAFTATVGTGSLVGVELRSASDREQRALAAASTARRVAARRPGPLQGLPLEGRTVLVAEDGADNQRLIGLMLKRAGASVEFVNNGRAAVDRLLTDSDGRTLPDVVLMDVQMPELDGHAATRELRAAGFAGPVIALTANAMQGDRERCLAAGCSDYLSKPIDREALVRTCVEWAQRGGGGVESVRAPQDGKIESAPSLVPSLVPSGEGARAGDGSGLGSRSGVGEDEGLALKSAIGPHSNSALEDNGSCAESGNDSGSASNGSLEGERRAEGDHTAGDADAAA</sequence>
<keyword evidence="4 13" id="KW-0808">Transferase</keyword>
<feature type="compositionally biased region" description="Gly residues" evidence="7">
    <location>
        <begin position="1074"/>
        <end position="1086"/>
    </location>
</feature>
<dbReference type="Gene3D" id="3.40.50.2300">
    <property type="match status" value="1"/>
</dbReference>
<evidence type="ECO:0000313" key="14">
    <source>
        <dbReference type="Proteomes" id="UP000319342"/>
    </source>
</evidence>
<evidence type="ECO:0000256" key="1">
    <source>
        <dbReference type="ARBA" id="ARBA00000085"/>
    </source>
</evidence>
<dbReference type="GO" id="GO:0000155">
    <property type="term" value="F:phosphorelay sensor kinase activity"/>
    <property type="evidence" value="ECO:0007669"/>
    <property type="project" value="InterPro"/>
</dbReference>
<dbReference type="CDD" id="cd00082">
    <property type="entry name" value="HisKA"/>
    <property type="match status" value="1"/>
</dbReference>
<feature type="transmembrane region" description="Helical" evidence="8">
    <location>
        <begin position="29"/>
        <end position="52"/>
    </location>
</feature>
<gene>
    <name evidence="13" type="primary">luxQ_3</name>
    <name evidence="13" type="ORF">Pla163_11550</name>
</gene>
<dbReference type="SMART" id="SM00387">
    <property type="entry name" value="HATPase_c"/>
    <property type="match status" value="1"/>
</dbReference>
<organism evidence="13 14">
    <name type="scientific">Rohdeia mirabilis</name>
    <dbReference type="NCBI Taxonomy" id="2528008"/>
    <lineage>
        <taxon>Bacteria</taxon>
        <taxon>Pseudomonadati</taxon>
        <taxon>Planctomycetota</taxon>
        <taxon>Planctomycetia</taxon>
        <taxon>Planctomycetia incertae sedis</taxon>
        <taxon>Rohdeia</taxon>
    </lineage>
</organism>
<dbReference type="Pfam" id="PF00512">
    <property type="entry name" value="HisKA"/>
    <property type="match status" value="1"/>
</dbReference>
<feature type="modified residue" description="4-aspartylphosphate" evidence="6">
    <location>
        <position position="974"/>
    </location>
</feature>
<dbReference type="InterPro" id="IPR035965">
    <property type="entry name" value="PAS-like_dom_sf"/>
</dbReference>
<evidence type="ECO:0000256" key="7">
    <source>
        <dbReference type="SAM" id="MobiDB-lite"/>
    </source>
</evidence>
<feature type="domain" description="PAC" evidence="12">
    <location>
        <begin position="319"/>
        <end position="373"/>
    </location>
</feature>
<dbReference type="PROSITE" id="PS50109">
    <property type="entry name" value="HIS_KIN"/>
    <property type="match status" value="1"/>
</dbReference>
<dbReference type="InterPro" id="IPR004358">
    <property type="entry name" value="Sig_transdc_His_kin-like_C"/>
</dbReference>
<dbReference type="InterPro" id="IPR000700">
    <property type="entry name" value="PAS-assoc_C"/>
</dbReference>
<evidence type="ECO:0000259" key="12">
    <source>
        <dbReference type="PROSITE" id="PS50113"/>
    </source>
</evidence>
<keyword evidence="5 13" id="KW-0418">Kinase</keyword>